<evidence type="ECO:0000313" key="3">
    <source>
        <dbReference type="EMBL" id="MDD0816091.1"/>
    </source>
</evidence>
<dbReference type="SUPFAM" id="SSF56281">
    <property type="entry name" value="Metallo-hydrolase/oxidoreductase"/>
    <property type="match status" value="1"/>
</dbReference>
<dbReference type="PANTHER" id="PTHR15032">
    <property type="entry name" value="N-ACYL-PHOSPHATIDYLETHANOLAMINE-HYDROLYZING PHOSPHOLIPASE D"/>
    <property type="match status" value="1"/>
</dbReference>
<proteinExistence type="predicted"/>
<accession>A0ABT5MLP5</accession>
<protein>
    <submittedName>
        <fullName evidence="3">MBL fold metallo-hydrolase</fullName>
    </submittedName>
</protein>
<evidence type="ECO:0000313" key="4">
    <source>
        <dbReference type="Proteomes" id="UP001528672"/>
    </source>
</evidence>
<sequence>MPNHSDVGRRARLARPGPLRLALTVALAGLMAGCSSPPASDPSANSPHRNAKGFHNPSGVQVEKPLGDLLRWQWEKWRDGLPVAARQATPQQAPDLAFLQANARAGAQMQPALTWIGHASTLVQASGLNVLTDPMFSQRAFMVQWIGPQRQQPPGLTLDQLPPIDVVLISHNHYDHLDRASVQALAAQAGGSPLFLVPLGLKAWMQDQGIERVEELDWWQERRVAGVDFALTPVQHWSARGVSDHNHSLWGGWTVLGPDFHWYFSGDTGYSADFKATRERYAARQVPAQGGGFDLALIAIGAYAPRWFMKEQHVDPDEAVQVHLDLGAKRSVGVHWGTFLLSDEALDQPPLDLAQARQTRGLSEADFGVMALGETRRLPRRTVSPP</sequence>
<evidence type="ECO:0000256" key="1">
    <source>
        <dbReference type="SAM" id="MobiDB-lite"/>
    </source>
</evidence>
<keyword evidence="4" id="KW-1185">Reference proteome</keyword>
<organism evidence="3 4">
    <name type="scientific">Curvibacter microcysteis</name>
    <dbReference type="NCBI Taxonomy" id="3026419"/>
    <lineage>
        <taxon>Bacteria</taxon>
        <taxon>Pseudomonadati</taxon>
        <taxon>Pseudomonadota</taxon>
        <taxon>Betaproteobacteria</taxon>
        <taxon>Burkholderiales</taxon>
        <taxon>Comamonadaceae</taxon>
        <taxon>Curvibacter</taxon>
    </lineage>
</organism>
<name>A0ABT5MLP5_9BURK</name>
<dbReference type="Gene3D" id="3.60.15.10">
    <property type="entry name" value="Ribonuclease Z/Hydroxyacylglutathione hydrolase-like"/>
    <property type="match status" value="1"/>
</dbReference>
<dbReference type="InterPro" id="IPR001279">
    <property type="entry name" value="Metallo-B-lactamas"/>
</dbReference>
<dbReference type="InterPro" id="IPR036866">
    <property type="entry name" value="RibonucZ/Hydroxyglut_hydro"/>
</dbReference>
<gene>
    <name evidence="3" type="ORF">PSQ39_15745</name>
</gene>
<dbReference type="EMBL" id="JAQSIO010000006">
    <property type="protein sequence ID" value="MDD0816091.1"/>
    <property type="molecule type" value="Genomic_DNA"/>
</dbReference>
<feature type="domain" description="Metallo-beta-lactamase" evidence="2">
    <location>
        <begin position="129"/>
        <end position="336"/>
    </location>
</feature>
<comment type="caution">
    <text evidence="3">The sequence shown here is derived from an EMBL/GenBank/DDBJ whole genome shotgun (WGS) entry which is preliminary data.</text>
</comment>
<evidence type="ECO:0000259" key="2">
    <source>
        <dbReference type="Pfam" id="PF12706"/>
    </source>
</evidence>
<dbReference type="Proteomes" id="UP001528672">
    <property type="component" value="Unassembled WGS sequence"/>
</dbReference>
<dbReference type="Pfam" id="PF12706">
    <property type="entry name" value="Lactamase_B_2"/>
    <property type="match status" value="1"/>
</dbReference>
<dbReference type="PANTHER" id="PTHR15032:SF4">
    <property type="entry name" value="N-ACYL-PHOSPHATIDYLETHANOLAMINE-HYDROLYZING PHOSPHOLIPASE D"/>
    <property type="match status" value="1"/>
</dbReference>
<feature type="compositionally biased region" description="Low complexity" evidence="1">
    <location>
        <begin position="35"/>
        <end position="47"/>
    </location>
</feature>
<reference evidence="3 4" key="1">
    <citation type="submission" date="2023-02" db="EMBL/GenBank/DDBJ databases">
        <title>Bacterial whole genome sequence for Curvibacter sp. HBC28.</title>
        <authorList>
            <person name="Le V."/>
            <person name="Ko S.-R."/>
            <person name="Ahn C.-Y."/>
            <person name="Oh H.-M."/>
        </authorList>
    </citation>
    <scope>NUCLEOTIDE SEQUENCE [LARGE SCALE GENOMIC DNA]</scope>
    <source>
        <strain evidence="3 4">HBC28</strain>
    </source>
</reference>
<dbReference type="PIRSF" id="PIRSF038896">
    <property type="entry name" value="NAPE-PLD"/>
    <property type="match status" value="1"/>
</dbReference>
<dbReference type="InterPro" id="IPR024884">
    <property type="entry name" value="NAPE-PLD"/>
</dbReference>
<dbReference type="RefSeq" id="WP_273927788.1">
    <property type="nucleotide sequence ID" value="NZ_JAQSIO010000006.1"/>
</dbReference>
<feature type="region of interest" description="Disordered" evidence="1">
    <location>
        <begin position="35"/>
        <end position="60"/>
    </location>
</feature>